<feature type="domain" description="FCP1 homology" evidence="1">
    <location>
        <begin position="127"/>
        <end position="286"/>
    </location>
</feature>
<sequence length="307" mass="35138">MVSKISKRTPPTKCIKDCRILPRRHRRKTPENKNVAAASASVLASINKSIFTCQRRLIRLFSKLARIGTPNRHKGFKILKKIPQDESEFEFELEPETENKVQRTLIFDSSSNNNNNNKKKNSILPPMILPKRTVFLDLDETLIHSKADPPPERFDFVVRPSIEGEFMNFYVLKRPGVDRLLAALSEKFEVVVFTAGLKEYASLVLDRLDPDCVISHRLYRDSCKEVDGKFVKDLSELGRDLKRVVIVDDNPNATALQPENAIPIIPFTDDLGDRELGRLIEFFESSDCYEDMRDAVKQFMANGDEIL</sequence>
<dbReference type="SUPFAM" id="SSF56784">
    <property type="entry name" value="HAD-like"/>
    <property type="match status" value="1"/>
</dbReference>
<evidence type="ECO:0000259" key="1">
    <source>
        <dbReference type="PROSITE" id="PS50969"/>
    </source>
</evidence>
<organism evidence="2 3">
    <name type="scientific">Castanea mollissima</name>
    <name type="common">Chinese chestnut</name>
    <dbReference type="NCBI Taxonomy" id="60419"/>
    <lineage>
        <taxon>Eukaryota</taxon>
        <taxon>Viridiplantae</taxon>
        <taxon>Streptophyta</taxon>
        <taxon>Embryophyta</taxon>
        <taxon>Tracheophyta</taxon>
        <taxon>Spermatophyta</taxon>
        <taxon>Magnoliopsida</taxon>
        <taxon>eudicotyledons</taxon>
        <taxon>Gunneridae</taxon>
        <taxon>Pentapetalae</taxon>
        <taxon>rosids</taxon>
        <taxon>fabids</taxon>
        <taxon>Fagales</taxon>
        <taxon>Fagaceae</taxon>
        <taxon>Castanea</taxon>
    </lineage>
</organism>
<dbReference type="OrthoDB" id="277011at2759"/>
<dbReference type="InterPro" id="IPR023214">
    <property type="entry name" value="HAD_sf"/>
</dbReference>
<dbReference type="EMBL" id="JRKL02013200">
    <property type="protein sequence ID" value="KAF3942994.1"/>
    <property type="molecule type" value="Genomic_DNA"/>
</dbReference>
<proteinExistence type="predicted"/>
<dbReference type="FunFam" id="3.40.50.1000:FF:000093">
    <property type="entry name" value="NLI interacting factor-like phosphatase family protein"/>
    <property type="match status" value="1"/>
</dbReference>
<keyword evidence="3" id="KW-1185">Reference proteome</keyword>
<gene>
    <name evidence="2" type="ORF">CMV_030408</name>
</gene>
<dbReference type="CDD" id="cd07521">
    <property type="entry name" value="HAD_FCP1-like"/>
    <property type="match status" value="1"/>
</dbReference>
<dbReference type="Pfam" id="PF03031">
    <property type="entry name" value="NIF"/>
    <property type="match status" value="1"/>
</dbReference>
<dbReference type="PROSITE" id="PS50969">
    <property type="entry name" value="FCP1"/>
    <property type="match status" value="1"/>
</dbReference>
<evidence type="ECO:0000313" key="3">
    <source>
        <dbReference type="Proteomes" id="UP000737018"/>
    </source>
</evidence>
<accession>A0A8J4Q7A7</accession>
<evidence type="ECO:0000313" key="2">
    <source>
        <dbReference type="EMBL" id="KAF3942994.1"/>
    </source>
</evidence>
<dbReference type="InterPro" id="IPR036412">
    <property type="entry name" value="HAD-like_sf"/>
</dbReference>
<dbReference type="Gene3D" id="3.40.50.1000">
    <property type="entry name" value="HAD superfamily/HAD-like"/>
    <property type="match status" value="1"/>
</dbReference>
<dbReference type="PANTHER" id="PTHR12210">
    <property type="entry name" value="DULLARD PROTEIN PHOSPHATASE"/>
    <property type="match status" value="1"/>
</dbReference>
<dbReference type="GO" id="GO:0016791">
    <property type="term" value="F:phosphatase activity"/>
    <property type="evidence" value="ECO:0007669"/>
    <property type="project" value="InterPro"/>
</dbReference>
<comment type="caution">
    <text evidence="2">The sequence shown here is derived from an EMBL/GenBank/DDBJ whole genome shotgun (WGS) entry which is preliminary data.</text>
</comment>
<dbReference type="NCBIfam" id="TIGR02251">
    <property type="entry name" value="HIF-SF_euk"/>
    <property type="match status" value="1"/>
</dbReference>
<dbReference type="InterPro" id="IPR011948">
    <property type="entry name" value="Dullard_phosphatase"/>
</dbReference>
<dbReference type="Proteomes" id="UP000737018">
    <property type="component" value="Unassembled WGS sequence"/>
</dbReference>
<dbReference type="InterPro" id="IPR004274">
    <property type="entry name" value="FCP1_dom"/>
</dbReference>
<protein>
    <recommendedName>
        <fullName evidence="1">FCP1 homology domain-containing protein</fullName>
    </recommendedName>
</protein>
<reference evidence="2" key="1">
    <citation type="submission" date="2020-03" db="EMBL/GenBank/DDBJ databases">
        <title>Castanea mollissima Vanexum genome sequencing.</title>
        <authorList>
            <person name="Staton M."/>
        </authorList>
    </citation>
    <scope>NUCLEOTIDE SEQUENCE</scope>
    <source>
        <tissue evidence="2">Leaf</tissue>
    </source>
</reference>
<dbReference type="InterPro" id="IPR050365">
    <property type="entry name" value="TIM50"/>
</dbReference>
<dbReference type="SMART" id="SM00577">
    <property type="entry name" value="CPDc"/>
    <property type="match status" value="1"/>
</dbReference>
<dbReference type="AlphaFoldDB" id="A0A8J4Q7A7"/>
<name>A0A8J4Q7A7_9ROSI</name>